<dbReference type="InterPro" id="IPR006637">
    <property type="entry name" value="ChW"/>
</dbReference>
<accession>A0A9D1EE34</accession>
<reference evidence="1" key="2">
    <citation type="journal article" date="2021" name="PeerJ">
        <title>Extensive microbial diversity within the chicken gut microbiome revealed by metagenomics and culture.</title>
        <authorList>
            <person name="Gilroy R."/>
            <person name="Ravi A."/>
            <person name="Getino M."/>
            <person name="Pursley I."/>
            <person name="Horton D.L."/>
            <person name="Alikhan N.F."/>
            <person name="Baker D."/>
            <person name="Gharbi K."/>
            <person name="Hall N."/>
            <person name="Watson M."/>
            <person name="Adriaenssens E.M."/>
            <person name="Foster-Nyarko E."/>
            <person name="Jarju S."/>
            <person name="Secka A."/>
            <person name="Antonio M."/>
            <person name="Oren A."/>
            <person name="Chaudhuri R.R."/>
            <person name="La Ragione R."/>
            <person name="Hildebrand F."/>
            <person name="Pallen M.J."/>
        </authorList>
    </citation>
    <scope>NUCLEOTIDE SEQUENCE</scope>
    <source>
        <strain evidence="1">ChiW13-3771</strain>
    </source>
</reference>
<dbReference type="Pfam" id="PF07538">
    <property type="entry name" value="ChW"/>
    <property type="match status" value="3"/>
</dbReference>
<reference evidence="1" key="1">
    <citation type="submission" date="2020-10" db="EMBL/GenBank/DDBJ databases">
        <authorList>
            <person name="Gilroy R."/>
        </authorList>
    </citation>
    <scope>NUCLEOTIDE SEQUENCE</scope>
    <source>
        <strain evidence="1">ChiW13-3771</strain>
    </source>
</reference>
<gene>
    <name evidence="1" type="ORF">IAC96_05940</name>
</gene>
<evidence type="ECO:0000313" key="1">
    <source>
        <dbReference type="EMBL" id="HIR88475.1"/>
    </source>
</evidence>
<dbReference type="AlphaFoldDB" id="A0A9D1EE34"/>
<name>A0A9D1EE34_9FIRM</name>
<dbReference type="SMART" id="SM00728">
    <property type="entry name" value="ChW"/>
    <property type="match status" value="3"/>
</dbReference>
<organism evidence="1 2">
    <name type="scientific">Candidatus Fimimorpha faecalis</name>
    <dbReference type="NCBI Taxonomy" id="2840824"/>
    <lineage>
        <taxon>Bacteria</taxon>
        <taxon>Bacillati</taxon>
        <taxon>Bacillota</taxon>
        <taxon>Clostridia</taxon>
        <taxon>Eubacteriales</taxon>
        <taxon>Candidatus Fimimorpha</taxon>
    </lineage>
</organism>
<dbReference type="EMBL" id="DVHN01000066">
    <property type="protein sequence ID" value="HIR88475.1"/>
    <property type="molecule type" value="Genomic_DNA"/>
</dbReference>
<proteinExistence type="predicted"/>
<dbReference type="Proteomes" id="UP000824201">
    <property type="component" value="Unassembled WGS sequence"/>
</dbReference>
<sequence length="450" mass="51391">MIMAVLVVEFFMPVYVDAEEDLNTQVSYYRHYSDDGTVMDIITEENGSEVIVKNFNDGVLAEQSRRKVGENIIYNEIFDLESEGDMEEQQKIESSGITIFVTHRKRSDERLNEIQKEQLRLSETKELKVERTAVAAASTTPMNIVAAPMDNTGLKASGYNDGYYYLSESTISTIPGIVGKLYRKYTSKDKGIQKRYTWDIDTTVSAAISLAMARYNLHKNETQGFVFSIIEFVGNVIKIRQTTNTQCYHFDYRYKVRVGSPVYFATDRQKYYWKVFNVNTGQYNWIEEVAARDGFLDTDMAMIKNGIEEYWLGKPILTYQTHVQNQGWQSVCSEGDMSGTSGKNLRLEAIKIYLNSNKLGGTIQYRTHVQNEGWQGWVSSGALSGTSGKSLRLEAIQIRLTGGVASKYRLRYRVHVQNEGWQSWKYDSETAGTSGKSLRLEAIEIRMVRK</sequence>
<evidence type="ECO:0000313" key="2">
    <source>
        <dbReference type="Proteomes" id="UP000824201"/>
    </source>
</evidence>
<comment type="caution">
    <text evidence="1">The sequence shown here is derived from an EMBL/GenBank/DDBJ whole genome shotgun (WGS) entry which is preliminary data.</text>
</comment>
<protein>
    <submittedName>
        <fullName evidence="1">Ig domain-containing protein</fullName>
    </submittedName>
</protein>